<dbReference type="EMBL" id="CAJVCH010030715">
    <property type="protein sequence ID" value="CAG7709886.1"/>
    <property type="molecule type" value="Genomic_DNA"/>
</dbReference>
<keyword evidence="2" id="KW-1185">Reference proteome</keyword>
<name>A0A8J2JW74_9HEXA</name>
<accession>A0A8J2JW74</accession>
<organism evidence="1 2">
    <name type="scientific">Allacma fusca</name>
    <dbReference type="NCBI Taxonomy" id="39272"/>
    <lineage>
        <taxon>Eukaryota</taxon>
        <taxon>Metazoa</taxon>
        <taxon>Ecdysozoa</taxon>
        <taxon>Arthropoda</taxon>
        <taxon>Hexapoda</taxon>
        <taxon>Collembola</taxon>
        <taxon>Symphypleona</taxon>
        <taxon>Sminthuridae</taxon>
        <taxon>Allacma</taxon>
    </lineage>
</organism>
<evidence type="ECO:0000313" key="1">
    <source>
        <dbReference type="EMBL" id="CAG7709886.1"/>
    </source>
</evidence>
<reference evidence="1" key="1">
    <citation type="submission" date="2021-06" db="EMBL/GenBank/DDBJ databases">
        <authorList>
            <person name="Hodson N. C."/>
            <person name="Mongue J. A."/>
            <person name="Jaron S. K."/>
        </authorList>
    </citation>
    <scope>NUCLEOTIDE SEQUENCE</scope>
</reference>
<evidence type="ECO:0000313" key="2">
    <source>
        <dbReference type="Proteomes" id="UP000708208"/>
    </source>
</evidence>
<sequence>MPRTIDPECSKTVLFICMNSDILIVPIPVPNKTSHERVCSVIGEIHKKGTTGGEVGTCRLIRRDLSPTFVSFTNSLT</sequence>
<dbReference type="Proteomes" id="UP000708208">
    <property type="component" value="Unassembled WGS sequence"/>
</dbReference>
<proteinExistence type="predicted"/>
<dbReference type="AlphaFoldDB" id="A0A8J2JW74"/>
<gene>
    <name evidence="1" type="ORF">AFUS01_LOCUS4870</name>
</gene>
<comment type="caution">
    <text evidence="1">The sequence shown here is derived from an EMBL/GenBank/DDBJ whole genome shotgun (WGS) entry which is preliminary data.</text>
</comment>
<protein>
    <submittedName>
        <fullName evidence="1">Uncharacterized protein</fullName>
    </submittedName>
</protein>